<dbReference type="AlphaFoldDB" id="A0A974PXP6"/>
<feature type="domain" description="Schlafen AlbA-2" evidence="1">
    <location>
        <begin position="22"/>
        <end position="142"/>
    </location>
</feature>
<evidence type="ECO:0000313" key="2">
    <source>
        <dbReference type="EMBL" id="QRJ63048.1"/>
    </source>
</evidence>
<dbReference type="Pfam" id="PF13749">
    <property type="entry name" value="HATPase_c_4"/>
    <property type="match status" value="1"/>
</dbReference>
<dbReference type="EMBL" id="CP064781">
    <property type="protein sequence ID" value="QRJ63048.1"/>
    <property type="molecule type" value="Genomic_DNA"/>
</dbReference>
<dbReference type="Proteomes" id="UP000663444">
    <property type="component" value="Chromosome"/>
</dbReference>
<keyword evidence="3" id="KW-1185">Reference proteome</keyword>
<protein>
    <submittedName>
        <fullName evidence="2">DNA binding domain-containing protein</fullName>
    </submittedName>
</protein>
<reference evidence="2" key="1">
    <citation type="submission" date="2020-11" db="EMBL/GenBank/DDBJ databases">
        <title>Azospira restricta DSM 18626 genome sequence.</title>
        <authorList>
            <person name="Moe W.M."/>
        </authorList>
    </citation>
    <scope>NUCLEOTIDE SEQUENCE</scope>
    <source>
        <strain evidence="2">DSM 18626</strain>
    </source>
</reference>
<organism evidence="2 3">
    <name type="scientific">Azospira restricta</name>
    <dbReference type="NCBI Taxonomy" id="404405"/>
    <lineage>
        <taxon>Bacteria</taxon>
        <taxon>Pseudomonadati</taxon>
        <taxon>Pseudomonadota</taxon>
        <taxon>Betaproteobacteria</taxon>
        <taxon>Rhodocyclales</taxon>
        <taxon>Rhodocyclaceae</taxon>
        <taxon>Azospira</taxon>
    </lineage>
</organism>
<sequence>MNEQALQDYLLTHFPKEGDACEWKEFKNLTHAVSGRKGDDIASYVSAIANMEGGHLVVGVEDGTLKIVGIQNLADYTPENLRQRLLGRCTNLDSEGFRVEPFLTDDTRKTVWVLHIPKHKPRLPVYAHDKAWQRLDDSLVEMRSERLDAILGESVDVVDWSAQVVPAAMPADLDLGALVLARQKFKERHPTAAFFDQIDSWSTEVFLDRAKLTANGQLTRAALLLLGGPSAVHLLSPHPAQITWKLETEERSYEHFGPPFLLTTTQVLQRIRNIKQRLFPANQLLATEVLKYDTRVILEALHNCLAHQDYTRQSRVLVTEKVDRLIFENAGGFFEGHAEDYFTGERTPSRYRNPWLAQAMVQLGMIDTMGYGIHAMTLAQRQRYFPLPDYGRSSANSVVLEIFGHTLDENYSLLLLEKQDLDIATVILLDRVQKRLPIPDSVAAYLRRQGLIEGRKPNFYLSASVAESTNEQATYTRNKGLEKEQLKQFVLSHLRQFQPISRKKLADLLIPMLPDGLTDQQKIDRVRNLLAEMRARDGTVCSEGKGPTAVWRLRSRVG</sequence>
<dbReference type="InterPro" id="IPR007421">
    <property type="entry name" value="Schlafen_AlbA_2_dom"/>
</dbReference>
<dbReference type="KEGG" id="ares:IWH25_15030"/>
<dbReference type="PANTHER" id="PTHR30595">
    <property type="entry name" value="GLPR-RELATED TRANSCRIPTIONAL REPRESSOR"/>
    <property type="match status" value="1"/>
</dbReference>
<proteinExistence type="predicted"/>
<evidence type="ECO:0000313" key="3">
    <source>
        <dbReference type="Proteomes" id="UP000663444"/>
    </source>
</evidence>
<dbReference type="Gene3D" id="3.30.565.60">
    <property type="match status" value="1"/>
</dbReference>
<accession>A0A974PXP6</accession>
<gene>
    <name evidence="2" type="ORF">IWH25_15030</name>
</gene>
<dbReference type="PANTHER" id="PTHR30595:SF6">
    <property type="entry name" value="SCHLAFEN ALBA-2 DOMAIN-CONTAINING PROTEIN"/>
    <property type="match status" value="1"/>
</dbReference>
<dbReference type="InterPro" id="IPR038461">
    <property type="entry name" value="Schlafen_AlbA_2_dom_sf"/>
</dbReference>
<evidence type="ECO:0000259" key="1">
    <source>
        <dbReference type="Pfam" id="PF04326"/>
    </source>
</evidence>
<dbReference type="InterPro" id="IPR038475">
    <property type="entry name" value="RecG_C_sf"/>
</dbReference>
<dbReference type="RefSeq" id="WP_203386576.1">
    <property type="nucleotide sequence ID" value="NZ_CP064781.1"/>
</dbReference>
<dbReference type="Gene3D" id="3.30.950.30">
    <property type="entry name" value="Schlafen, AAA domain"/>
    <property type="match status" value="1"/>
</dbReference>
<dbReference type="Pfam" id="PF04326">
    <property type="entry name" value="SLFN_AlbA_2"/>
    <property type="match status" value="1"/>
</dbReference>
<name>A0A974PXP6_9RHOO</name>